<dbReference type="Gene3D" id="3.40.50.300">
    <property type="entry name" value="P-loop containing nucleotide triphosphate hydrolases"/>
    <property type="match status" value="1"/>
</dbReference>
<dbReference type="EMBL" id="KN837200">
    <property type="protein sequence ID" value="KIJ34361.1"/>
    <property type="molecule type" value="Genomic_DNA"/>
</dbReference>
<evidence type="ECO:0000256" key="5">
    <source>
        <dbReference type="ARBA" id="ARBA00034808"/>
    </source>
</evidence>
<dbReference type="PANTHER" id="PTHR13710">
    <property type="entry name" value="DNA HELICASE RECQ FAMILY MEMBER"/>
    <property type="match status" value="1"/>
</dbReference>
<dbReference type="PANTHER" id="PTHR13710:SF105">
    <property type="entry name" value="ATP-DEPENDENT DNA HELICASE Q1"/>
    <property type="match status" value="1"/>
</dbReference>
<evidence type="ECO:0000313" key="7">
    <source>
        <dbReference type="EMBL" id="KIJ34361.1"/>
    </source>
</evidence>
<sequence length="183" mass="20885">MRGVINEGKHDERAEISSGNYRVIIAHPERVRNDSRFVSVLRKSEFSTRLTGIIIDEAHCVDEWSEFRPDYAHLGELRWLIPPGIPIMAASATMTPAMQSRVQKVLHIDPQKRERIWLSNDRVNIQYNVRRMKFPANSYLDLAFLVPFGLAPSSPPPEPFSGLCTGSLEVKARAWLDKLSKFI</sequence>
<keyword evidence="3" id="KW-0413">Isomerase</keyword>
<reference evidence="7 8" key="1">
    <citation type="submission" date="2014-06" db="EMBL/GenBank/DDBJ databases">
        <title>Evolutionary Origins and Diversification of the Mycorrhizal Mutualists.</title>
        <authorList>
            <consortium name="DOE Joint Genome Institute"/>
            <consortium name="Mycorrhizal Genomics Consortium"/>
            <person name="Kohler A."/>
            <person name="Kuo A."/>
            <person name="Nagy L.G."/>
            <person name="Floudas D."/>
            <person name="Copeland A."/>
            <person name="Barry K.W."/>
            <person name="Cichocki N."/>
            <person name="Veneault-Fourrey C."/>
            <person name="LaButti K."/>
            <person name="Lindquist E.A."/>
            <person name="Lipzen A."/>
            <person name="Lundell T."/>
            <person name="Morin E."/>
            <person name="Murat C."/>
            <person name="Riley R."/>
            <person name="Ohm R."/>
            <person name="Sun H."/>
            <person name="Tunlid A."/>
            <person name="Henrissat B."/>
            <person name="Grigoriev I.V."/>
            <person name="Hibbett D.S."/>
            <person name="Martin F."/>
        </authorList>
    </citation>
    <scope>NUCLEOTIDE SEQUENCE [LARGE SCALE GENOMIC DNA]</scope>
    <source>
        <strain evidence="7 8">SS14</strain>
    </source>
</reference>
<dbReference type="GO" id="GO:0000724">
    <property type="term" value="P:double-strand break repair via homologous recombination"/>
    <property type="evidence" value="ECO:0007669"/>
    <property type="project" value="TreeGrafter"/>
</dbReference>
<dbReference type="GO" id="GO:0005524">
    <property type="term" value="F:ATP binding"/>
    <property type="evidence" value="ECO:0007669"/>
    <property type="project" value="InterPro"/>
</dbReference>
<proteinExistence type="inferred from homology"/>
<gene>
    <name evidence="7" type="ORF">M422DRAFT_263490</name>
</gene>
<dbReference type="GO" id="GO:0005737">
    <property type="term" value="C:cytoplasm"/>
    <property type="evidence" value="ECO:0007669"/>
    <property type="project" value="TreeGrafter"/>
</dbReference>
<dbReference type="InterPro" id="IPR027417">
    <property type="entry name" value="P-loop_NTPase"/>
</dbReference>
<protein>
    <recommendedName>
        <fullName evidence="5">DNA 3'-5' helicase</fullName>
        <ecNumber evidence="5">5.6.2.4</ecNumber>
    </recommendedName>
</protein>
<feature type="domain" description="Helicase ATP-binding" evidence="6">
    <location>
        <begin position="1"/>
        <end position="112"/>
    </location>
</feature>
<keyword evidence="8" id="KW-1185">Reference proteome</keyword>
<evidence type="ECO:0000256" key="4">
    <source>
        <dbReference type="ARBA" id="ARBA00034617"/>
    </source>
</evidence>
<dbReference type="GO" id="GO:0003677">
    <property type="term" value="F:DNA binding"/>
    <property type="evidence" value="ECO:0007669"/>
    <property type="project" value="UniProtKB-KW"/>
</dbReference>
<comment type="similarity">
    <text evidence="1">Belongs to the helicase family. RecQ subfamily.</text>
</comment>
<comment type="catalytic activity">
    <reaction evidence="4">
        <text>Couples ATP hydrolysis with the unwinding of duplex DNA by translocating in the 3'-5' direction.</text>
        <dbReference type="EC" id="5.6.2.4"/>
    </reaction>
</comment>
<dbReference type="EC" id="5.6.2.4" evidence="5"/>
<dbReference type="GO" id="GO:0009378">
    <property type="term" value="F:four-way junction helicase activity"/>
    <property type="evidence" value="ECO:0007669"/>
    <property type="project" value="TreeGrafter"/>
</dbReference>
<dbReference type="OrthoDB" id="2671786at2759"/>
<dbReference type="AlphaFoldDB" id="A0A0C9VAL6"/>
<keyword evidence="2" id="KW-0238">DNA-binding</keyword>
<evidence type="ECO:0000256" key="2">
    <source>
        <dbReference type="ARBA" id="ARBA00023125"/>
    </source>
</evidence>
<evidence type="ECO:0000259" key="6">
    <source>
        <dbReference type="PROSITE" id="PS51192"/>
    </source>
</evidence>
<accession>A0A0C9VAL6</accession>
<dbReference type="PROSITE" id="PS51192">
    <property type="entry name" value="HELICASE_ATP_BIND_1"/>
    <property type="match status" value="1"/>
</dbReference>
<dbReference type="SUPFAM" id="SSF52540">
    <property type="entry name" value="P-loop containing nucleoside triphosphate hydrolases"/>
    <property type="match status" value="1"/>
</dbReference>
<dbReference type="GO" id="GO:0005694">
    <property type="term" value="C:chromosome"/>
    <property type="evidence" value="ECO:0007669"/>
    <property type="project" value="TreeGrafter"/>
</dbReference>
<dbReference type="Proteomes" id="UP000054279">
    <property type="component" value="Unassembled WGS sequence"/>
</dbReference>
<dbReference type="InterPro" id="IPR011545">
    <property type="entry name" value="DEAD/DEAH_box_helicase_dom"/>
</dbReference>
<evidence type="ECO:0000313" key="8">
    <source>
        <dbReference type="Proteomes" id="UP000054279"/>
    </source>
</evidence>
<dbReference type="GO" id="GO:0043138">
    <property type="term" value="F:3'-5' DNA helicase activity"/>
    <property type="evidence" value="ECO:0007669"/>
    <property type="project" value="UniProtKB-EC"/>
</dbReference>
<dbReference type="InterPro" id="IPR014001">
    <property type="entry name" value="Helicase_ATP-bd"/>
</dbReference>
<evidence type="ECO:0000256" key="1">
    <source>
        <dbReference type="ARBA" id="ARBA00005446"/>
    </source>
</evidence>
<organism evidence="7 8">
    <name type="scientific">Sphaerobolus stellatus (strain SS14)</name>
    <dbReference type="NCBI Taxonomy" id="990650"/>
    <lineage>
        <taxon>Eukaryota</taxon>
        <taxon>Fungi</taxon>
        <taxon>Dikarya</taxon>
        <taxon>Basidiomycota</taxon>
        <taxon>Agaricomycotina</taxon>
        <taxon>Agaricomycetes</taxon>
        <taxon>Phallomycetidae</taxon>
        <taxon>Geastrales</taxon>
        <taxon>Sphaerobolaceae</taxon>
        <taxon>Sphaerobolus</taxon>
    </lineage>
</organism>
<name>A0A0C9VAL6_SPHS4</name>
<dbReference type="HOGENOM" id="CLU_126713_0_0_1"/>
<evidence type="ECO:0000256" key="3">
    <source>
        <dbReference type="ARBA" id="ARBA00023235"/>
    </source>
</evidence>
<dbReference type="Pfam" id="PF00270">
    <property type="entry name" value="DEAD"/>
    <property type="match status" value="1"/>
</dbReference>